<protein>
    <submittedName>
        <fullName evidence="11">tRNA nucleotidyltransferase (CCA-adding enzyme)</fullName>
        <ecNumber evidence="11">2.7.7.72</ecNumber>
        <ecNumber evidence="11">3.1.3.-</ecNumber>
        <ecNumber evidence="11">3.1.4.-</ecNumber>
    </submittedName>
</protein>
<evidence type="ECO:0000256" key="6">
    <source>
        <dbReference type="ARBA" id="ARBA00022842"/>
    </source>
</evidence>
<dbReference type="Pfam" id="PF13735">
    <property type="entry name" value="tRNA_NucTran2_2"/>
    <property type="match status" value="1"/>
</dbReference>
<comment type="similarity">
    <text evidence="8">Belongs to the tRNA nucleotidyltransferase/poly(A) polymerase family.</text>
</comment>
<dbReference type="Gene3D" id="1.10.110.30">
    <property type="match status" value="1"/>
</dbReference>
<keyword evidence="5" id="KW-0479">Metal-binding</keyword>
<keyword evidence="4 11" id="KW-0548">Nucleotidyltransferase</keyword>
<feature type="domain" description="Poly A polymerase head" evidence="9">
    <location>
        <begin position="21"/>
        <end position="56"/>
    </location>
</feature>
<accession>A0ABS2PDM1</accession>
<evidence type="ECO:0000313" key="12">
    <source>
        <dbReference type="Proteomes" id="UP000741863"/>
    </source>
</evidence>
<proteinExistence type="inferred from homology"/>
<organism evidence="11 12">
    <name type="scientific">Geomicrobium sediminis</name>
    <dbReference type="NCBI Taxonomy" id="1347788"/>
    <lineage>
        <taxon>Bacteria</taxon>
        <taxon>Bacillati</taxon>
        <taxon>Bacillota</taxon>
        <taxon>Bacilli</taxon>
        <taxon>Bacillales</taxon>
        <taxon>Geomicrobium</taxon>
    </lineage>
</organism>
<comment type="cofactor">
    <cofactor evidence="1">
        <name>Mg(2+)</name>
        <dbReference type="ChEBI" id="CHEBI:18420"/>
    </cofactor>
</comment>
<keyword evidence="12" id="KW-1185">Reference proteome</keyword>
<keyword evidence="11" id="KW-0378">Hydrolase</keyword>
<evidence type="ECO:0000256" key="2">
    <source>
        <dbReference type="ARBA" id="ARBA00022679"/>
    </source>
</evidence>
<evidence type="ECO:0000259" key="9">
    <source>
        <dbReference type="Pfam" id="PF01743"/>
    </source>
</evidence>
<evidence type="ECO:0000313" key="11">
    <source>
        <dbReference type="EMBL" id="MBM7633503.1"/>
    </source>
</evidence>
<dbReference type="InterPro" id="IPR043519">
    <property type="entry name" value="NT_sf"/>
</dbReference>
<gene>
    <name evidence="11" type="ORF">JOD17_002597</name>
</gene>
<dbReference type="EC" id="3.1.4.-" evidence="11"/>
<evidence type="ECO:0000256" key="5">
    <source>
        <dbReference type="ARBA" id="ARBA00022723"/>
    </source>
</evidence>
<dbReference type="InterPro" id="IPR002646">
    <property type="entry name" value="PolA_pol_head_dom"/>
</dbReference>
<evidence type="ECO:0000256" key="4">
    <source>
        <dbReference type="ARBA" id="ARBA00022695"/>
    </source>
</evidence>
<dbReference type="Gene3D" id="1.20.58.560">
    <property type="match status" value="1"/>
</dbReference>
<dbReference type="Proteomes" id="UP000741863">
    <property type="component" value="Unassembled WGS sequence"/>
</dbReference>
<feature type="domain" description="Poly A polymerase head" evidence="9">
    <location>
        <begin position="82"/>
        <end position="123"/>
    </location>
</feature>
<keyword evidence="7 8" id="KW-0694">RNA-binding</keyword>
<dbReference type="EC" id="3.1.3.-" evidence="11"/>
<dbReference type="GO" id="GO:0004810">
    <property type="term" value="F:CCA tRNA nucleotidyltransferase activity"/>
    <property type="evidence" value="ECO:0007669"/>
    <property type="project" value="UniProtKB-EC"/>
</dbReference>
<dbReference type="Gene3D" id="1.10.246.80">
    <property type="match status" value="1"/>
</dbReference>
<evidence type="ECO:0000256" key="3">
    <source>
        <dbReference type="ARBA" id="ARBA00022694"/>
    </source>
</evidence>
<keyword evidence="6" id="KW-0460">Magnesium</keyword>
<dbReference type="SUPFAM" id="SSF81891">
    <property type="entry name" value="Poly A polymerase C-terminal region-like"/>
    <property type="match status" value="1"/>
</dbReference>
<feature type="domain" description="CCA-adding enzyme C-terminal" evidence="10">
    <location>
        <begin position="224"/>
        <end position="364"/>
    </location>
</feature>
<dbReference type="GO" id="GO:0016787">
    <property type="term" value="F:hydrolase activity"/>
    <property type="evidence" value="ECO:0007669"/>
    <property type="project" value="UniProtKB-KW"/>
</dbReference>
<dbReference type="SUPFAM" id="SSF81301">
    <property type="entry name" value="Nucleotidyltransferase"/>
    <property type="match status" value="1"/>
</dbReference>
<evidence type="ECO:0000259" key="10">
    <source>
        <dbReference type="Pfam" id="PF13735"/>
    </source>
</evidence>
<keyword evidence="3" id="KW-0819">tRNA processing</keyword>
<keyword evidence="2 8" id="KW-0808">Transferase</keyword>
<reference evidence="11 12" key="1">
    <citation type="submission" date="2021-01" db="EMBL/GenBank/DDBJ databases">
        <title>Genomic Encyclopedia of Type Strains, Phase IV (KMG-IV): sequencing the most valuable type-strain genomes for metagenomic binning, comparative biology and taxonomic classification.</title>
        <authorList>
            <person name="Goeker M."/>
        </authorList>
    </citation>
    <scope>NUCLEOTIDE SEQUENCE [LARGE SCALE GENOMIC DNA]</scope>
    <source>
        <strain evidence="11 12">DSM 25540</strain>
    </source>
</reference>
<dbReference type="InterPro" id="IPR032810">
    <property type="entry name" value="CCA-adding_enz_C"/>
</dbReference>
<evidence type="ECO:0000256" key="1">
    <source>
        <dbReference type="ARBA" id="ARBA00001946"/>
    </source>
</evidence>
<dbReference type="InterPro" id="IPR050264">
    <property type="entry name" value="Bact_CCA-adding_enz_type3_sf"/>
</dbReference>
<dbReference type="PANTHER" id="PTHR46173:SF1">
    <property type="entry name" value="CCA TRNA NUCLEOTIDYLTRANSFERASE 1, MITOCHONDRIAL"/>
    <property type="match status" value="1"/>
</dbReference>
<evidence type="ECO:0000256" key="7">
    <source>
        <dbReference type="ARBA" id="ARBA00022884"/>
    </source>
</evidence>
<evidence type="ECO:0000256" key="8">
    <source>
        <dbReference type="RuleBase" id="RU003953"/>
    </source>
</evidence>
<comment type="caution">
    <text evidence="11">The sequence shown here is derived from an EMBL/GenBank/DDBJ whole genome shotgun (WGS) entry which is preliminary data.</text>
</comment>
<dbReference type="EMBL" id="JAFBEC010000007">
    <property type="protein sequence ID" value="MBM7633503.1"/>
    <property type="molecule type" value="Genomic_DNA"/>
</dbReference>
<dbReference type="Gene3D" id="3.30.460.10">
    <property type="entry name" value="Beta Polymerase, domain 2"/>
    <property type="match status" value="1"/>
</dbReference>
<dbReference type="PANTHER" id="PTHR46173">
    <property type="entry name" value="CCA TRNA NUCLEOTIDYLTRANSFERASE 1, MITOCHONDRIAL"/>
    <property type="match status" value="1"/>
</dbReference>
<name>A0ABS2PDM1_9BACL</name>
<sequence>MIVSRAIQYGFEQLLTAHVEVYLVGGAVRDLFLQKESADFDFVTTEPLDKLRARVKHATYIDTNQPLVTINSPYGVFEVSALNSRLYDNLSARDFTMNACALDANGVVIDPFHGRAALEKGQLQTVRPTSLREDPLRVLRAIRFSVEYDLTRTTIRQEIDGAKTSVQQVANERIGKEVERAIMSDSWLTIFEQLCEEQILPAFASCSKLEVATVDLNNPLSQMERWLVVHQLLGFEEVVFPYKAWGYGKGYHKKVSQLLQVVNRRVERMPTDVELFYEGLANHLSAENVHQAITAEGRSRHKELVKRFNQLPIQSLRDLAITPTQMIDELHVKPGPWIQRLLHTLAVFVINKEIVNDKKLLLHKARELYDETSIT</sequence>
<dbReference type="RefSeq" id="WP_204698192.1">
    <property type="nucleotide sequence ID" value="NZ_JAFBEC010000007.1"/>
</dbReference>
<dbReference type="Pfam" id="PF01743">
    <property type="entry name" value="PolyA_pol"/>
    <property type="match status" value="2"/>
</dbReference>
<dbReference type="EC" id="2.7.7.72" evidence="11"/>